<dbReference type="EMBL" id="CP110226">
    <property type="protein sequence ID" value="UZD21476.1"/>
    <property type="molecule type" value="Genomic_DNA"/>
</dbReference>
<gene>
    <name evidence="1" type="ORF">OM944_12465</name>
</gene>
<reference evidence="1" key="1">
    <citation type="submission" date="2022-10" db="EMBL/GenBank/DDBJ databases">
        <title>Algoriphagus sp. a novel bacteria isolate from halophytes salicornia europaea.</title>
        <authorList>
            <person name="Peng Y."/>
            <person name="Jiang L."/>
            <person name="Lee J."/>
        </authorList>
    </citation>
    <scope>NUCLEOTIDE SEQUENCE</scope>
    <source>
        <strain evidence="1">TR-M5</strain>
    </source>
</reference>
<protein>
    <recommendedName>
        <fullName evidence="3">6-bladed beta-propeller</fullName>
    </recommendedName>
</protein>
<keyword evidence="2" id="KW-1185">Reference proteome</keyword>
<dbReference type="Proteomes" id="UP001163156">
    <property type="component" value="Chromosome"/>
</dbReference>
<sequence length="353" mass="41315">MKKLFFIYFLIFNLTSCSQKADRSFENFTQFTWEDLPDAKEINGEKLRLDGFLDPRGLLYKEGMLVVSERSNEFQIHIYKEDENFRLVNSKGYNGFGPGELTNVRKMEDRGEPGKFWAYDLQQKSYYRFDLHDSSFLADKEYSRLEPFYYVADMTWASDSTVWANMVDHEDQYFELSIKGDTIATWGKWQDYADRPGVPSSVFSSLHQGKKHVNLSKRIGVVAGSQRDYIEIVDLETHEMIQISGPENSYPEYTVDYSLGYPMPNVNRNNKAFYLDSYPGDNYIYLLYFGEPGRKLGELGYNSKLFIMSYQGIIEKVYQFKQPIISMAIDEENDRMFGLSYEADPDVYLFNFK</sequence>
<accession>A0ABY6MGM8</accession>
<proteinExistence type="predicted"/>
<name>A0ABY6MGM8_9BACT</name>
<evidence type="ECO:0008006" key="3">
    <source>
        <dbReference type="Google" id="ProtNLM"/>
    </source>
</evidence>
<evidence type="ECO:0000313" key="1">
    <source>
        <dbReference type="EMBL" id="UZD21476.1"/>
    </source>
</evidence>
<evidence type="ECO:0000313" key="2">
    <source>
        <dbReference type="Proteomes" id="UP001163156"/>
    </source>
</evidence>
<organism evidence="1 2">
    <name type="scientific">Algoriphagus halophytocola</name>
    <dbReference type="NCBI Taxonomy" id="2991499"/>
    <lineage>
        <taxon>Bacteria</taxon>
        <taxon>Pseudomonadati</taxon>
        <taxon>Bacteroidota</taxon>
        <taxon>Cytophagia</taxon>
        <taxon>Cytophagales</taxon>
        <taxon>Cyclobacteriaceae</taxon>
        <taxon>Algoriphagus</taxon>
    </lineage>
</organism>
<dbReference type="RefSeq" id="WP_264807948.1">
    <property type="nucleotide sequence ID" value="NZ_CP110226.1"/>
</dbReference>